<keyword evidence="2" id="KW-1185">Reference proteome</keyword>
<dbReference type="AlphaFoldDB" id="A0A5B7JHK0"/>
<protein>
    <submittedName>
        <fullName evidence="1">Uncharacterized protein</fullName>
    </submittedName>
</protein>
<sequence length="114" mass="13180">MKELYDRRMRDARYAKGDRAVTYKIRRGHKPALVVHADRLWRYHDPGPFSWGSDEPEEEGSAEEDVLEAMEDVPKEVEEAVGGDAGDSQLVVETATRLIRHRRPPVYLRDFKLS</sequence>
<organism evidence="1 2">
    <name type="scientific">Portunus trituberculatus</name>
    <name type="common">Swimming crab</name>
    <name type="synonym">Neptunus trituberculatus</name>
    <dbReference type="NCBI Taxonomy" id="210409"/>
    <lineage>
        <taxon>Eukaryota</taxon>
        <taxon>Metazoa</taxon>
        <taxon>Ecdysozoa</taxon>
        <taxon>Arthropoda</taxon>
        <taxon>Crustacea</taxon>
        <taxon>Multicrustacea</taxon>
        <taxon>Malacostraca</taxon>
        <taxon>Eumalacostraca</taxon>
        <taxon>Eucarida</taxon>
        <taxon>Decapoda</taxon>
        <taxon>Pleocyemata</taxon>
        <taxon>Brachyura</taxon>
        <taxon>Eubrachyura</taxon>
        <taxon>Portunoidea</taxon>
        <taxon>Portunidae</taxon>
        <taxon>Portuninae</taxon>
        <taxon>Portunus</taxon>
    </lineage>
</organism>
<accession>A0A5B7JHK0</accession>
<evidence type="ECO:0000313" key="1">
    <source>
        <dbReference type="EMBL" id="MPC93853.1"/>
    </source>
</evidence>
<name>A0A5B7JHK0_PORTR</name>
<comment type="caution">
    <text evidence="1">The sequence shown here is derived from an EMBL/GenBank/DDBJ whole genome shotgun (WGS) entry which is preliminary data.</text>
</comment>
<reference evidence="1 2" key="1">
    <citation type="submission" date="2019-05" db="EMBL/GenBank/DDBJ databases">
        <title>Another draft genome of Portunus trituberculatus and its Hox gene families provides insights of decapod evolution.</title>
        <authorList>
            <person name="Jeong J.-H."/>
            <person name="Song I."/>
            <person name="Kim S."/>
            <person name="Choi T."/>
            <person name="Kim D."/>
            <person name="Ryu S."/>
            <person name="Kim W."/>
        </authorList>
    </citation>
    <scope>NUCLEOTIDE SEQUENCE [LARGE SCALE GENOMIC DNA]</scope>
    <source>
        <tissue evidence="1">Muscle</tissue>
    </source>
</reference>
<dbReference type="Proteomes" id="UP000324222">
    <property type="component" value="Unassembled WGS sequence"/>
</dbReference>
<proteinExistence type="predicted"/>
<evidence type="ECO:0000313" key="2">
    <source>
        <dbReference type="Proteomes" id="UP000324222"/>
    </source>
</evidence>
<gene>
    <name evidence="1" type="ORF">E2C01_088998</name>
</gene>
<dbReference type="EMBL" id="VSRR010096342">
    <property type="protein sequence ID" value="MPC93853.1"/>
    <property type="molecule type" value="Genomic_DNA"/>
</dbReference>